<accession>A0A1I4TX46</accession>
<dbReference type="AlphaFoldDB" id="A0A1I4TX46"/>
<name>A0A1I4TX46_9EURY</name>
<feature type="non-terminal residue" evidence="1">
    <location>
        <position position="99"/>
    </location>
</feature>
<evidence type="ECO:0000313" key="2">
    <source>
        <dbReference type="Proteomes" id="UP000198535"/>
    </source>
</evidence>
<dbReference type="RefSeq" id="WP_143072351.1">
    <property type="nucleotide sequence ID" value="NZ_FOUJ01000005.1"/>
</dbReference>
<dbReference type="Proteomes" id="UP000198535">
    <property type="component" value="Unassembled WGS sequence"/>
</dbReference>
<protein>
    <submittedName>
        <fullName evidence="1">Uncharacterized protein</fullName>
    </submittedName>
</protein>
<organism evidence="1 2">
    <name type="scientific">Methanolobus profundi</name>
    <dbReference type="NCBI Taxonomy" id="487685"/>
    <lineage>
        <taxon>Archaea</taxon>
        <taxon>Methanobacteriati</taxon>
        <taxon>Methanobacteriota</taxon>
        <taxon>Stenosarchaea group</taxon>
        <taxon>Methanomicrobia</taxon>
        <taxon>Methanosarcinales</taxon>
        <taxon>Methanosarcinaceae</taxon>
        <taxon>Methanolobus</taxon>
    </lineage>
</organism>
<keyword evidence="2" id="KW-1185">Reference proteome</keyword>
<gene>
    <name evidence="1" type="ORF">SAMN04488696_2498</name>
</gene>
<sequence length="99" mass="11138">MMSSTTRTSPFQTPLIVPRTNQDKRIATAYNLLNAYQEGSYLVHKTTRAGCTTALVAESLNREERFLVVVPTNKIADKTVTEDSIKYSDRDTCNVIRIP</sequence>
<evidence type="ECO:0000313" key="1">
    <source>
        <dbReference type="EMBL" id="SFM81121.1"/>
    </source>
</evidence>
<reference evidence="2" key="1">
    <citation type="submission" date="2016-10" db="EMBL/GenBank/DDBJ databases">
        <authorList>
            <person name="Varghese N."/>
            <person name="Submissions S."/>
        </authorList>
    </citation>
    <scope>NUCLEOTIDE SEQUENCE [LARGE SCALE GENOMIC DNA]</scope>
    <source>
        <strain evidence="2">Mob M</strain>
    </source>
</reference>
<dbReference type="STRING" id="487685.SAMN04488696_2498"/>
<dbReference type="EMBL" id="FOUJ01000005">
    <property type="protein sequence ID" value="SFM81121.1"/>
    <property type="molecule type" value="Genomic_DNA"/>
</dbReference>
<proteinExistence type="predicted"/>